<evidence type="ECO:0000313" key="3">
    <source>
        <dbReference type="Proteomes" id="UP000695562"/>
    </source>
</evidence>
<dbReference type="EMBL" id="AJWJ01000048">
    <property type="protein sequence ID" value="KAF2076807.1"/>
    <property type="molecule type" value="Genomic_DNA"/>
</dbReference>
<dbReference type="InterPro" id="IPR008615">
    <property type="entry name" value="FNIP"/>
</dbReference>
<dbReference type="SUPFAM" id="SSF52047">
    <property type="entry name" value="RNI-like"/>
    <property type="match status" value="1"/>
</dbReference>
<keyword evidence="3" id="KW-1185">Reference proteome</keyword>
<dbReference type="PANTHER" id="PTHR32134:SF169">
    <property type="entry name" value="FNIP REPEAT-CONTAINING PROTEIN-RELATED"/>
    <property type="match status" value="1"/>
</dbReference>
<evidence type="ECO:0000256" key="1">
    <source>
        <dbReference type="ARBA" id="ARBA00022737"/>
    </source>
</evidence>
<accession>A0A8J4Q148</accession>
<dbReference type="AlphaFoldDB" id="A0A8J4Q148"/>
<organism evidence="2 3">
    <name type="scientific">Polysphondylium violaceum</name>
    <dbReference type="NCBI Taxonomy" id="133409"/>
    <lineage>
        <taxon>Eukaryota</taxon>
        <taxon>Amoebozoa</taxon>
        <taxon>Evosea</taxon>
        <taxon>Eumycetozoa</taxon>
        <taxon>Dictyostelia</taxon>
        <taxon>Dictyosteliales</taxon>
        <taxon>Dictyosteliaceae</taxon>
        <taxon>Polysphondylium</taxon>
    </lineage>
</organism>
<dbReference type="Pfam" id="PF05725">
    <property type="entry name" value="FNIP"/>
    <property type="match status" value="2"/>
</dbReference>
<dbReference type="Proteomes" id="UP000695562">
    <property type="component" value="Unassembled WGS sequence"/>
</dbReference>
<gene>
    <name evidence="2" type="ORF">CYY_001884</name>
</gene>
<dbReference type="InterPro" id="IPR051251">
    <property type="entry name" value="STK_FNIP-Repeat"/>
</dbReference>
<sequence length="511" mass="58107">MTDLFYLIWRNSFIQRIIRNINCRDLVISVNTQYLNDNHRYLSLFTNQEKMNNNISIRFDEDSFQNFINNQYKSIVNELDFCGEKYLLSESIDFNQIHDGVTSLSFRVKEGLTCIGKLPSSLTYLSIFDYDQTPSPVVHDVLSNLPSNLKTLVINNYYWFSSDYVLPETLTELDIKSTYDILQRFLVTSNKVLQNCKLVVRTMEALQWLHQNKWINNIVFDDVDTLALTENQIPSHVTSITIYKGTIKNMSVLPAMLESLSCSFGTAFTHLRHLKILHIAYYPIILRPNVLPPSLQEMNITYVASLLPDALPPHLTTLFLNRYNQPLCVGVLPNSLTELYLEGFNQPLNGFVLPNSLKVLYMQSFNQRILPQDSLPASLVELSIQSFRGTFEPSCQPLDNLQVLNIGSLDASLATLLKNVKRVKISANSITDATDGTCLYNTSIESLHLVSLTNQSTLYPKSFPPTTKYLTLTNVDIQSASVIPDTCVYLKSSQKIDPTFIPKSVNYRSIG</sequence>
<protein>
    <submittedName>
        <fullName evidence="2">Uncharacterized protein</fullName>
    </submittedName>
</protein>
<keyword evidence="1" id="KW-0677">Repeat</keyword>
<comment type="caution">
    <text evidence="2">The sequence shown here is derived from an EMBL/GenBank/DDBJ whole genome shotgun (WGS) entry which is preliminary data.</text>
</comment>
<proteinExistence type="predicted"/>
<reference evidence="2" key="1">
    <citation type="submission" date="2020-01" db="EMBL/GenBank/DDBJ databases">
        <title>Development of genomics and gene disruption for Polysphondylium violaceum indicates a role for the polyketide synthase stlB in stalk morphogenesis.</title>
        <authorList>
            <person name="Narita B."/>
            <person name="Kawabe Y."/>
            <person name="Kin K."/>
            <person name="Saito T."/>
            <person name="Gibbs R."/>
            <person name="Kuspa A."/>
            <person name="Muzny D."/>
            <person name="Queller D."/>
            <person name="Richards S."/>
            <person name="Strassman J."/>
            <person name="Sucgang R."/>
            <person name="Worley K."/>
            <person name="Schaap P."/>
        </authorList>
    </citation>
    <scope>NUCLEOTIDE SEQUENCE</scope>
    <source>
        <strain evidence="2">QSvi11</strain>
    </source>
</reference>
<name>A0A8J4Q148_9MYCE</name>
<evidence type="ECO:0000313" key="2">
    <source>
        <dbReference type="EMBL" id="KAF2076807.1"/>
    </source>
</evidence>
<dbReference type="PANTHER" id="PTHR32134">
    <property type="entry name" value="FNIP REPEAT-CONTAINING PROTEIN"/>
    <property type="match status" value="1"/>
</dbReference>